<dbReference type="InterPro" id="IPR011990">
    <property type="entry name" value="TPR-like_helical_dom_sf"/>
</dbReference>
<dbReference type="EMBL" id="PGGS01000153">
    <property type="protein sequence ID" value="PNH07936.1"/>
    <property type="molecule type" value="Genomic_DNA"/>
</dbReference>
<evidence type="ECO:0000313" key="4">
    <source>
        <dbReference type="Proteomes" id="UP000236333"/>
    </source>
</evidence>
<sequence>MAKKSKAAVKAPAGAAPANVEPEVGKKIVELKAEGNRAFATGDYAKALTTYDSAITLLPANAPERVDFHNNKAACFIGQKSGGGGGGEAPLRSSPFALKYVDKSSDRVTLTCKADIHLALSELVQQYQRQPAPAEEKPKAKGLPSLERKAKK</sequence>
<dbReference type="Gene3D" id="1.25.40.10">
    <property type="entry name" value="Tetratricopeptide repeat domain"/>
    <property type="match status" value="1"/>
</dbReference>
<feature type="repeat" description="TPR" evidence="1">
    <location>
        <begin position="28"/>
        <end position="61"/>
    </location>
</feature>
<evidence type="ECO:0000313" key="3">
    <source>
        <dbReference type="EMBL" id="PNH07936.1"/>
    </source>
</evidence>
<reference evidence="3 4" key="1">
    <citation type="journal article" date="2017" name="Mol. Biol. Evol.">
        <title>The 4-celled Tetrabaena socialis nuclear genome reveals the essential components for genetic control of cell number at the origin of multicellularity in the volvocine lineage.</title>
        <authorList>
            <person name="Featherston J."/>
            <person name="Arakaki Y."/>
            <person name="Hanschen E.R."/>
            <person name="Ferris P.J."/>
            <person name="Michod R.E."/>
            <person name="Olson B.J.S.C."/>
            <person name="Nozaki H."/>
            <person name="Durand P.M."/>
        </authorList>
    </citation>
    <scope>NUCLEOTIDE SEQUENCE [LARGE SCALE GENOMIC DNA]</scope>
    <source>
        <strain evidence="3 4">NIES-571</strain>
    </source>
</reference>
<accession>A0A2J8A5Y1</accession>
<keyword evidence="1" id="KW-0802">TPR repeat</keyword>
<keyword evidence="4" id="KW-1185">Reference proteome</keyword>
<dbReference type="SUPFAM" id="SSF48452">
    <property type="entry name" value="TPR-like"/>
    <property type="match status" value="1"/>
</dbReference>
<evidence type="ECO:0000256" key="2">
    <source>
        <dbReference type="SAM" id="MobiDB-lite"/>
    </source>
</evidence>
<feature type="region of interest" description="Disordered" evidence="2">
    <location>
        <begin position="127"/>
        <end position="152"/>
    </location>
</feature>
<gene>
    <name evidence="3" type="ORF">TSOC_005551</name>
</gene>
<dbReference type="SUPFAM" id="SSF54277">
    <property type="entry name" value="CAD &amp; PB1 domains"/>
    <property type="match status" value="1"/>
</dbReference>
<organism evidence="3 4">
    <name type="scientific">Tetrabaena socialis</name>
    <dbReference type="NCBI Taxonomy" id="47790"/>
    <lineage>
        <taxon>Eukaryota</taxon>
        <taxon>Viridiplantae</taxon>
        <taxon>Chlorophyta</taxon>
        <taxon>core chlorophytes</taxon>
        <taxon>Chlorophyceae</taxon>
        <taxon>CS clade</taxon>
        <taxon>Chlamydomonadales</taxon>
        <taxon>Tetrabaenaceae</taxon>
        <taxon>Tetrabaena</taxon>
    </lineage>
</organism>
<dbReference type="InterPro" id="IPR044517">
    <property type="entry name" value="PHOX1-4"/>
</dbReference>
<dbReference type="PANTHER" id="PTHR46183:SF8">
    <property type="entry name" value="PROTEIN CLMP1"/>
    <property type="match status" value="1"/>
</dbReference>
<dbReference type="OrthoDB" id="2942533at2759"/>
<dbReference type="InterPro" id="IPR019734">
    <property type="entry name" value="TPR_rpt"/>
</dbReference>
<dbReference type="AlphaFoldDB" id="A0A2J8A5Y1"/>
<proteinExistence type="predicted"/>
<evidence type="ECO:0000256" key="1">
    <source>
        <dbReference type="PROSITE-ProRule" id="PRU00339"/>
    </source>
</evidence>
<name>A0A2J8A5Y1_9CHLO</name>
<protein>
    <submittedName>
        <fullName evidence="3">Uncharacterized protein</fullName>
    </submittedName>
</protein>
<dbReference type="PANTHER" id="PTHR46183">
    <property type="entry name" value="PROTEIN CLMP1"/>
    <property type="match status" value="1"/>
</dbReference>
<dbReference type="Proteomes" id="UP000236333">
    <property type="component" value="Unassembled WGS sequence"/>
</dbReference>
<comment type="caution">
    <text evidence="3">The sequence shown here is derived from an EMBL/GenBank/DDBJ whole genome shotgun (WGS) entry which is preliminary data.</text>
</comment>
<dbReference type="PROSITE" id="PS50005">
    <property type="entry name" value="TPR"/>
    <property type="match status" value="1"/>
</dbReference>